<dbReference type="PANTHER" id="PTHR33053:SF25">
    <property type="entry name" value="TRANSPOSASE DOMAIN-CONTAINING PROTEIN"/>
    <property type="match status" value="1"/>
</dbReference>
<evidence type="ECO:0000313" key="2">
    <source>
        <dbReference type="Proteomes" id="UP000008237"/>
    </source>
</evidence>
<dbReference type="OrthoDB" id="10028922at2759"/>
<dbReference type="AlphaFoldDB" id="E2BVN9"/>
<dbReference type="OMA" id="HLWINEN"/>
<keyword evidence="2" id="KW-1185">Reference proteome</keyword>
<dbReference type="STRING" id="610380.E2BVN9"/>
<name>E2BVN9_HARSA</name>
<gene>
    <name evidence="1" type="ORF">EAI_05896</name>
</gene>
<proteinExistence type="predicted"/>
<dbReference type="InParanoid" id="E2BVN9"/>
<dbReference type="EMBL" id="GL450909">
    <property type="protein sequence ID" value="EFN80242.1"/>
    <property type="molecule type" value="Genomic_DNA"/>
</dbReference>
<sequence length="328" mass="38550">MKKLLHLWLKGPRIAARLSGEQIKNMTSDMVYLKKYVCSEFVRVPNSFKEVDKWKATEFRLFLLFLSPVLLYKYLPSTYMKHLLVFHCVIRILCHPQDYKKKNEYAKKLLLYFVQCYSDLYGTENMIYTVHNLIHSSDDAKQFGPLDSFSAFPFENHLHSLKKILRKHEKPLQQIDRRIIERNAASKLKIWPNAVKYPIPVSQNNNKIPFQCSESYDILQMRYFKLSCSKVADSFCFLQNNKIVKIRHIGLQNGTPVIIGQEYINYSSYTLYPCDSRHINVFVIDDDLTELKYFPISEISKKAVVLPWNGKERFCAFPLLHSDILEGI</sequence>
<accession>E2BVN9</accession>
<dbReference type="PANTHER" id="PTHR33053">
    <property type="entry name" value="PROTEIN, PUTATIVE-RELATED"/>
    <property type="match status" value="1"/>
</dbReference>
<evidence type="ECO:0000313" key="1">
    <source>
        <dbReference type="EMBL" id="EFN80242.1"/>
    </source>
</evidence>
<dbReference type="Proteomes" id="UP000008237">
    <property type="component" value="Unassembled WGS sequence"/>
</dbReference>
<reference evidence="1 2" key="1">
    <citation type="journal article" date="2010" name="Science">
        <title>Genomic comparison of the ants Camponotus floridanus and Harpegnathos saltator.</title>
        <authorList>
            <person name="Bonasio R."/>
            <person name="Zhang G."/>
            <person name="Ye C."/>
            <person name="Mutti N.S."/>
            <person name="Fang X."/>
            <person name="Qin N."/>
            <person name="Donahue G."/>
            <person name="Yang P."/>
            <person name="Li Q."/>
            <person name="Li C."/>
            <person name="Zhang P."/>
            <person name="Huang Z."/>
            <person name="Berger S.L."/>
            <person name="Reinberg D."/>
            <person name="Wang J."/>
            <person name="Liebig J."/>
        </authorList>
    </citation>
    <scope>NUCLEOTIDE SEQUENCE [LARGE SCALE GENOMIC DNA]</scope>
    <source>
        <strain evidence="1 2">R22 G/1</strain>
    </source>
</reference>
<protein>
    <submittedName>
        <fullName evidence="1">Uncharacterized protein</fullName>
    </submittedName>
</protein>
<organism evidence="2">
    <name type="scientific">Harpegnathos saltator</name>
    <name type="common">Jerdon's jumping ant</name>
    <dbReference type="NCBI Taxonomy" id="610380"/>
    <lineage>
        <taxon>Eukaryota</taxon>
        <taxon>Metazoa</taxon>
        <taxon>Ecdysozoa</taxon>
        <taxon>Arthropoda</taxon>
        <taxon>Hexapoda</taxon>
        <taxon>Insecta</taxon>
        <taxon>Pterygota</taxon>
        <taxon>Neoptera</taxon>
        <taxon>Endopterygota</taxon>
        <taxon>Hymenoptera</taxon>
        <taxon>Apocrita</taxon>
        <taxon>Aculeata</taxon>
        <taxon>Formicoidea</taxon>
        <taxon>Formicidae</taxon>
        <taxon>Ponerinae</taxon>
        <taxon>Ponerini</taxon>
        <taxon>Harpegnathos</taxon>
    </lineage>
</organism>